<reference evidence="2" key="1">
    <citation type="submission" date="2013-08" db="EMBL/GenBank/DDBJ databases">
        <authorList>
            <person name="Mendez C."/>
            <person name="Richter M."/>
            <person name="Ferrer M."/>
            <person name="Sanchez J."/>
        </authorList>
    </citation>
    <scope>NUCLEOTIDE SEQUENCE</scope>
</reference>
<dbReference type="AlphaFoldDB" id="T1CRF3"/>
<feature type="compositionally biased region" description="Polar residues" evidence="1">
    <location>
        <begin position="28"/>
        <end position="37"/>
    </location>
</feature>
<protein>
    <submittedName>
        <fullName evidence="2">YadA/Hep-Hag like protein</fullName>
    </submittedName>
</protein>
<reference evidence="2" key="2">
    <citation type="journal article" date="2014" name="ISME J.">
        <title>Microbial stratification in low pH oxic and suboxic macroscopic growths along an acid mine drainage.</title>
        <authorList>
            <person name="Mendez-Garcia C."/>
            <person name="Mesa V."/>
            <person name="Sprenger R.R."/>
            <person name="Richter M."/>
            <person name="Diez M.S."/>
            <person name="Solano J."/>
            <person name="Bargiela R."/>
            <person name="Golyshina O.V."/>
            <person name="Manteca A."/>
            <person name="Ramos J.L."/>
            <person name="Gallego J.R."/>
            <person name="Llorente I."/>
            <person name="Martins Dos Santos V.A."/>
            <person name="Jensen O.N."/>
            <person name="Pelaez A.I."/>
            <person name="Sanchez J."/>
            <person name="Ferrer M."/>
        </authorList>
    </citation>
    <scope>NUCLEOTIDE SEQUENCE</scope>
</reference>
<comment type="caution">
    <text evidence="2">The sequence shown here is derived from an EMBL/GenBank/DDBJ whole genome shotgun (WGS) entry which is preliminary data.</text>
</comment>
<organism evidence="2">
    <name type="scientific">mine drainage metagenome</name>
    <dbReference type="NCBI Taxonomy" id="410659"/>
    <lineage>
        <taxon>unclassified sequences</taxon>
        <taxon>metagenomes</taxon>
        <taxon>ecological metagenomes</taxon>
    </lineage>
</organism>
<name>T1CRF3_9ZZZZ</name>
<evidence type="ECO:0000256" key="1">
    <source>
        <dbReference type="SAM" id="MobiDB-lite"/>
    </source>
</evidence>
<feature type="region of interest" description="Disordered" evidence="1">
    <location>
        <begin position="1"/>
        <end position="62"/>
    </location>
</feature>
<accession>T1CRF3</accession>
<proteinExistence type="predicted"/>
<dbReference type="EMBL" id="AUZX01004351">
    <property type="protein sequence ID" value="EQD71064.1"/>
    <property type="molecule type" value="Genomic_DNA"/>
</dbReference>
<feature type="non-terminal residue" evidence="2">
    <location>
        <position position="1"/>
    </location>
</feature>
<evidence type="ECO:0000313" key="2">
    <source>
        <dbReference type="EMBL" id="EQD71064.1"/>
    </source>
</evidence>
<feature type="compositionally biased region" description="Polar residues" evidence="1">
    <location>
        <begin position="1"/>
        <end position="16"/>
    </location>
</feature>
<gene>
    <name evidence="2" type="ORF">B1A_05977</name>
</gene>
<sequence length="143" mass="14407">TTGARRQGETPTSAHPTNGPWLGHTDWDTSTQGTDINDNPIVRTPGNDPMDPSNDGGSLVMNNNDEISLEEMSAQLSGNIVDYSYVAVMSSNSASLNGSALQNAQGNIGVNIASGTGNQQANSLALAVTQASSGGGSSGGGAE</sequence>